<evidence type="ECO:0000256" key="1">
    <source>
        <dbReference type="ARBA" id="ARBA00004141"/>
    </source>
</evidence>
<feature type="transmembrane region" description="Helical" evidence="5">
    <location>
        <begin position="65"/>
        <end position="83"/>
    </location>
</feature>
<dbReference type="OrthoDB" id="9811701at2"/>
<evidence type="ECO:0000256" key="4">
    <source>
        <dbReference type="ARBA" id="ARBA00023136"/>
    </source>
</evidence>
<protein>
    <submittedName>
        <fullName evidence="6">LrgB family protein</fullName>
    </submittedName>
</protein>
<evidence type="ECO:0000256" key="5">
    <source>
        <dbReference type="SAM" id="Phobius"/>
    </source>
</evidence>
<dbReference type="eggNOG" id="COG1346">
    <property type="taxonomic scope" value="Bacteria"/>
</dbReference>
<keyword evidence="7" id="KW-1185">Reference proteome</keyword>
<evidence type="ECO:0000313" key="6">
    <source>
        <dbReference type="EMBL" id="ADN76924.1"/>
    </source>
</evidence>
<evidence type="ECO:0000256" key="2">
    <source>
        <dbReference type="ARBA" id="ARBA00022692"/>
    </source>
</evidence>
<keyword evidence="3 5" id="KW-1133">Transmembrane helix</keyword>
<dbReference type="HOGENOM" id="CLU_082099_0_1_6"/>
<evidence type="ECO:0000256" key="3">
    <source>
        <dbReference type="ARBA" id="ARBA00022989"/>
    </source>
</evidence>
<feature type="transmembrane region" description="Helical" evidence="5">
    <location>
        <begin position="34"/>
        <end position="53"/>
    </location>
</feature>
<dbReference type="PANTHER" id="PTHR30249:SF0">
    <property type="entry name" value="PLASTIDAL GLYCOLATE_GLYCERATE TRANSLOCATOR 1, CHLOROPLASTIC"/>
    <property type="match status" value="1"/>
</dbReference>
<gene>
    <name evidence="6" type="ordered locus">Fbal_2722</name>
</gene>
<name>E1SRK3_FERBD</name>
<feature type="transmembrane region" description="Helical" evidence="5">
    <location>
        <begin position="207"/>
        <end position="227"/>
    </location>
</feature>
<keyword evidence="4 5" id="KW-0472">Membrane</keyword>
<dbReference type="GeneID" id="67182947"/>
<dbReference type="STRING" id="550540.Fbal_2722"/>
<dbReference type="Pfam" id="PF04172">
    <property type="entry name" value="LrgB"/>
    <property type="match status" value="1"/>
</dbReference>
<evidence type="ECO:0000313" key="7">
    <source>
        <dbReference type="Proteomes" id="UP000006683"/>
    </source>
</evidence>
<dbReference type="Proteomes" id="UP000006683">
    <property type="component" value="Chromosome"/>
</dbReference>
<dbReference type="GO" id="GO:0016020">
    <property type="term" value="C:membrane"/>
    <property type="evidence" value="ECO:0007669"/>
    <property type="project" value="UniProtKB-SubCell"/>
</dbReference>
<feature type="transmembrane region" description="Helical" evidence="5">
    <location>
        <begin position="90"/>
        <end position="111"/>
    </location>
</feature>
<dbReference type="EMBL" id="CP002209">
    <property type="protein sequence ID" value="ADN76924.1"/>
    <property type="molecule type" value="Genomic_DNA"/>
</dbReference>
<proteinExistence type="predicted"/>
<keyword evidence="2 5" id="KW-0812">Transmembrane</keyword>
<feature type="transmembrane region" description="Helical" evidence="5">
    <location>
        <begin position="6"/>
        <end position="27"/>
    </location>
</feature>
<dbReference type="RefSeq" id="WP_013346230.1">
    <property type="nucleotide sequence ID" value="NC_014541.1"/>
</dbReference>
<dbReference type="KEGG" id="fbl:Fbal_2722"/>
<sequence length="233" mass="24795">MSAVVLSHPVFCLMLTLLVFACGQWLFERSGRHPLFNPVAFAILTLIALLVALDIPYSRYFADTQMIHLLLGPATVALAVPLYRQREHVLRLWLPIGLAILASVLISYFSAVQLGRMLAMPSEVGQSLALKSVTVPVAMGISDRIEAVVSLTIVFVVITGNLGSIIGSGVLSRIGVRDPKVMGLALGATAHGQGAARAFQLHPESGAFAGLAMALTAIAASLVMPLIHQWFSS</sequence>
<dbReference type="InterPro" id="IPR007300">
    <property type="entry name" value="CidB/LrgB"/>
</dbReference>
<organism evidence="6 7">
    <name type="scientific">Ferrimonas balearica (strain DSM 9799 / CCM 4581 / KCTC 23876 / PAT)</name>
    <dbReference type="NCBI Taxonomy" id="550540"/>
    <lineage>
        <taxon>Bacteria</taxon>
        <taxon>Pseudomonadati</taxon>
        <taxon>Pseudomonadota</taxon>
        <taxon>Gammaproteobacteria</taxon>
        <taxon>Alteromonadales</taxon>
        <taxon>Ferrimonadaceae</taxon>
        <taxon>Ferrimonas</taxon>
    </lineage>
</organism>
<accession>E1SRK3</accession>
<dbReference type="PANTHER" id="PTHR30249">
    <property type="entry name" value="PUTATIVE SEROTONIN TRANSPORTER"/>
    <property type="match status" value="1"/>
</dbReference>
<dbReference type="AlphaFoldDB" id="E1SRK3"/>
<reference evidence="6 7" key="1">
    <citation type="journal article" date="2010" name="Stand. Genomic Sci.">
        <title>Complete genome sequence of Ferrimonas balearica type strain (PAT).</title>
        <authorList>
            <person name="Nolan M."/>
            <person name="Sikorski J."/>
            <person name="Davenport K."/>
            <person name="Lucas S."/>
            <person name="Glavina Del Rio T."/>
            <person name="Tice H."/>
            <person name="Cheng J."/>
            <person name="Goodwin L."/>
            <person name="Pitluck S."/>
            <person name="Liolios K."/>
            <person name="Ivanova N."/>
            <person name="Mavromatis K."/>
            <person name="Ovchinnikova G."/>
            <person name="Pati A."/>
            <person name="Chen A."/>
            <person name="Palaniappan K."/>
            <person name="Land M."/>
            <person name="Hauser L."/>
            <person name="Chang Y."/>
            <person name="Jeffries C."/>
            <person name="Tapia R."/>
            <person name="Brettin T."/>
            <person name="Detter J."/>
            <person name="Han C."/>
            <person name="Yasawong M."/>
            <person name="Rohde M."/>
            <person name="Tindall B."/>
            <person name="Goker M."/>
            <person name="Woyke T."/>
            <person name="Bristow J."/>
            <person name="Eisen J."/>
            <person name="Markowitz V."/>
            <person name="Hugenholtz P."/>
            <person name="Kyrpides N."/>
            <person name="Klenk H."/>
            <person name="Lapidus A."/>
        </authorList>
    </citation>
    <scope>NUCLEOTIDE SEQUENCE [LARGE SCALE GENOMIC DNA]</scope>
    <source>
        <strain evidence="7">DSM 9799 / CCM 4581 / KCTC 23876 / PAT</strain>
    </source>
</reference>
<feature type="transmembrane region" description="Helical" evidence="5">
    <location>
        <begin position="147"/>
        <end position="171"/>
    </location>
</feature>
<comment type="subcellular location">
    <subcellularLocation>
        <location evidence="1">Membrane</location>
        <topology evidence="1">Multi-pass membrane protein</topology>
    </subcellularLocation>
</comment>